<feature type="compositionally biased region" description="Basic and acidic residues" evidence="1">
    <location>
        <begin position="50"/>
        <end position="79"/>
    </location>
</feature>
<evidence type="ECO:0000313" key="3">
    <source>
        <dbReference type="Proteomes" id="UP001303473"/>
    </source>
</evidence>
<organism evidence="2 3">
    <name type="scientific">Diplogelasinospora grovesii</name>
    <dbReference type="NCBI Taxonomy" id="303347"/>
    <lineage>
        <taxon>Eukaryota</taxon>
        <taxon>Fungi</taxon>
        <taxon>Dikarya</taxon>
        <taxon>Ascomycota</taxon>
        <taxon>Pezizomycotina</taxon>
        <taxon>Sordariomycetes</taxon>
        <taxon>Sordariomycetidae</taxon>
        <taxon>Sordariales</taxon>
        <taxon>Diplogelasinosporaceae</taxon>
        <taxon>Diplogelasinospora</taxon>
    </lineage>
</organism>
<accession>A0AAN6RZR0</accession>
<proteinExistence type="predicted"/>
<comment type="caution">
    <text evidence="2">The sequence shown here is derived from an EMBL/GenBank/DDBJ whole genome shotgun (WGS) entry which is preliminary data.</text>
</comment>
<evidence type="ECO:0000313" key="2">
    <source>
        <dbReference type="EMBL" id="KAK3935195.1"/>
    </source>
</evidence>
<name>A0AAN6RZR0_9PEZI</name>
<feature type="compositionally biased region" description="Basic and acidic residues" evidence="1">
    <location>
        <begin position="9"/>
        <end position="18"/>
    </location>
</feature>
<feature type="compositionally biased region" description="Basic and acidic residues" evidence="1">
    <location>
        <begin position="93"/>
        <end position="105"/>
    </location>
</feature>
<dbReference type="AlphaFoldDB" id="A0AAN6RZR0"/>
<keyword evidence="3" id="KW-1185">Reference proteome</keyword>
<dbReference type="EMBL" id="MU853935">
    <property type="protein sequence ID" value="KAK3935195.1"/>
    <property type="molecule type" value="Genomic_DNA"/>
</dbReference>
<sequence>MSKVAYAYSDDKAGDELPKGAPEGQVNDPSYKTSKNEAVPVIDDDAPVEDPMKPGKADSDAQLEKDEKEAIDKSNIMKDRTRHAKPGGGAYKEPTDKDMGLVEGS</sequence>
<gene>
    <name evidence="2" type="ORF">QBC46DRAFT_358443</name>
</gene>
<evidence type="ECO:0000256" key="1">
    <source>
        <dbReference type="SAM" id="MobiDB-lite"/>
    </source>
</evidence>
<feature type="region of interest" description="Disordered" evidence="1">
    <location>
        <begin position="1"/>
        <end position="105"/>
    </location>
</feature>
<dbReference type="Proteomes" id="UP001303473">
    <property type="component" value="Unassembled WGS sequence"/>
</dbReference>
<reference evidence="3" key="1">
    <citation type="journal article" date="2023" name="Mol. Phylogenet. Evol.">
        <title>Genome-scale phylogeny and comparative genomics of the fungal order Sordariales.</title>
        <authorList>
            <person name="Hensen N."/>
            <person name="Bonometti L."/>
            <person name="Westerberg I."/>
            <person name="Brannstrom I.O."/>
            <person name="Guillou S."/>
            <person name="Cros-Aarteil S."/>
            <person name="Calhoun S."/>
            <person name="Haridas S."/>
            <person name="Kuo A."/>
            <person name="Mondo S."/>
            <person name="Pangilinan J."/>
            <person name="Riley R."/>
            <person name="LaButti K."/>
            <person name="Andreopoulos B."/>
            <person name="Lipzen A."/>
            <person name="Chen C."/>
            <person name="Yan M."/>
            <person name="Daum C."/>
            <person name="Ng V."/>
            <person name="Clum A."/>
            <person name="Steindorff A."/>
            <person name="Ohm R.A."/>
            <person name="Martin F."/>
            <person name="Silar P."/>
            <person name="Natvig D.O."/>
            <person name="Lalanne C."/>
            <person name="Gautier V."/>
            <person name="Ament-Velasquez S.L."/>
            <person name="Kruys A."/>
            <person name="Hutchinson M.I."/>
            <person name="Powell A.J."/>
            <person name="Barry K."/>
            <person name="Miller A.N."/>
            <person name="Grigoriev I.V."/>
            <person name="Debuchy R."/>
            <person name="Gladieux P."/>
            <person name="Hiltunen Thoren M."/>
            <person name="Johannesson H."/>
        </authorList>
    </citation>
    <scope>NUCLEOTIDE SEQUENCE [LARGE SCALE GENOMIC DNA]</scope>
    <source>
        <strain evidence="3">CBS 340.73</strain>
    </source>
</reference>
<protein>
    <submittedName>
        <fullName evidence="2">Uncharacterized protein</fullName>
    </submittedName>
</protein>